<dbReference type="Pfam" id="PF04166">
    <property type="entry name" value="PdxA"/>
    <property type="match status" value="1"/>
</dbReference>
<dbReference type="GO" id="GO:0046872">
    <property type="term" value="F:metal ion binding"/>
    <property type="evidence" value="ECO:0007669"/>
    <property type="project" value="UniProtKB-KW"/>
</dbReference>
<evidence type="ECO:0000256" key="3">
    <source>
        <dbReference type="ARBA" id="ARBA00023027"/>
    </source>
</evidence>
<dbReference type="SUPFAM" id="SSF53659">
    <property type="entry name" value="Isocitrate/Isopropylmalate dehydrogenase-like"/>
    <property type="match status" value="1"/>
</dbReference>
<evidence type="ECO:0000313" key="4">
    <source>
        <dbReference type="EMBL" id="NTS33310.1"/>
    </source>
</evidence>
<keyword evidence="1" id="KW-0479">Metal-binding</keyword>
<reference evidence="4 5" key="1">
    <citation type="submission" date="2020-05" db="EMBL/GenBank/DDBJ databases">
        <authorList>
            <person name="Kim M.K."/>
        </authorList>
    </citation>
    <scope>NUCLEOTIDE SEQUENCE [LARGE SCALE GENOMIC DNA]</scope>
    <source>
        <strain evidence="4 5">BT25</strain>
    </source>
</reference>
<dbReference type="RefSeq" id="WP_113281018.1">
    <property type="nucleotide sequence ID" value="NZ_JABUMX010000005.1"/>
</dbReference>
<dbReference type="PANTHER" id="PTHR30004">
    <property type="entry name" value="4-HYDROXYTHREONINE-4-PHOSPHATE DEHYDROGENASE"/>
    <property type="match status" value="1"/>
</dbReference>
<organism evidence="4 5">
    <name type="scientific">Phyllobacterium pellucidum</name>
    <dbReference type="NCBI Taxonomy" id="2740464"/>
    <lineage>
        <taxon>Bacteria</taxon>
        <taxon>Pseudomonadati</taxon>
        <taxon>Pseudomonadota</taxon>
        <taxon>Alphaproteobacteria</taxon>
        <taxon>Hyphomicrobiales</taxon>
        <taxon>Phyllobacteriaceae</taxon>
        <taxon>Phyllobacterium</taxon>
    </lineage>
</organism>
<keyword evidence="2" id="KW-0560">Oxidoreductase</keyword>
<dbReference type="GO" id="GO:0051287">
    <property type="term" value="F:NAD binding"/>
    <property type="evidence" value="ECO:0007669"/>
    <property type="project" value="InterPro"/>
</dbReference>
<protein>
    <submittedName>
        <fullName evidence="4">4-hydroxythreonine-4-phosphate dehydrogenase PdxA</fullName>
    </submittedName>
</protein>
<dbReference type="Proteomes" id="UP000550508">
    <property type="component" value="Unassembled WGS sequence"/>
</dbReference>
<dbReference type="EMBL" id="JABUMX010000005">
    <property type="protein sequence ID" value="NTS33310.1"/>
    <property type="molecule type" value="Genomic_DNA"/>
</dbReference>
<keyword evidence="3" id="KW-0520">NAD</keyword>
<name>A0A849VZL4_9HYPH</name>
<dbReference type="AlphaFoldDB" id="A0A849VZL4"/>
<evidence type="ECO:0000256" key="1">
    <source>
        <dbReference type="ARBA" id="ARBA00022723"/>
    </source>
</evidence>
<proteinExistence type="predicted"/>
<dbReference type="Gene3D" id="3.40.718.10">
    <property type="entry name" value="Isopropylmalate Dehydrogenase"/>
    <property type="match status" value="1"/>
</dbReference>
<evidence type="ECO:0000256" key="2">
    <source>
        <dbReference type="ARBA" id="ARBA00023002"/>
    </source>
</evidence>
<sequence length="337" mass="36098">MNSERPVIALTAGDCTGIGPEQTARILHDQRMADVARIVVVGDARTLDLGKRQAGVSFAYRSYQSPASVDWSDSAVPLIDLGNTDPSLYEPGVASAESGRLTGDTLARAIDFAVAGEVDAVTFAPLNKRAMYDGGWKFPDEHKMFAHLLGHHSYFSEMNVLDGQWMSRVTSHVSLRQAVDQITRPAIEEAIVLATTMMRKAGIAKPRLAVAALNPHAGENGLFGTDEIEIIRPAVEAMAAKGIDCKGPFPSDTVYLKAFAGEFDGVLAMYHDQGQIATKMRGFNRGVTVTAGLDTVFTTPAHGTAFDIVGKGIADTGAFENAIKLASQLARFKQLDS</sequence>
<dbReference type="InterPro" id="IPR005255">
    <property type="entry name" value="PdxA_fam"/>
</dbReference>
<comment type="caution">
    <text evidence="4">The sequence shown here is derived from an EMBL/GenBank/DDBJ whole genome shotgun (WGS) entry which is preliminary data.</text>
</comment>
<keyword evidence="5" id="KW-1185">Reference proteome</keyword>
<dbReference type="PANTHER" id="PTHR30004:SF3">
    <property type="entry name" value="4-HYDROXYTHREONINE-4-PHOSPHATE DEHYDROGENASE 2-RELATED"/>
    <property type="match status" value="1"/>
</dbReference>
<gene>
    <name evidence="4" type="ORF">HQ945_18820</name>
</gene>
<dbReference type="GO" id="GO:0016491">
    <property type="term" value="F:oxidoreductase activity"/>
    <property type="evidence" value="ECO:0007669"/>
    <property type="project" value="UniProtKB-KW"/>
</dbReference>
<evidence type="ECO:0000313" key="5">
    <source>
        <dbReference type="Proteomes" id="UP000550508"/>
    </source>
</evidence>
<accession>A0A849VZL4</accession>